<comment type="similarity">
    <text evidence="1">Belongs to the glycosyl hydrolase 43 family.</text>
</comment>
<evidence type="ECO:0000256" key="5">
    <source>
        <dbReference type="PIRSR" id="PIRSR606710-2"/>
    </source>
</evidence>
<dbReference type="Gene3D" id="2.80.10.50">
    <property type="match status" value="2"/>
</dbReference>
<keyword evidence="2 7" id="KW-0732">Signal</keyword>
<dbReference type="EMBL" id="DRGM01000208">
    <property type="protein sequence ID" value="HEA18925.1"/>
    <property type="molecule type" value="Genomic_DNA"/>
</dbReference>
<dbReference type="AlphaFoldDB" id="A0A7V1D2Z5"/>
<feature type="region of interest" description="Disordered" evidence="6">
    <location>
        <begin position="38"/>
        <end position="59"/>
    </location>
</feature>
<evidence type="ECO:0000256" key="4">
    <source>
        <dbReference type="ARBA" id="ARBA00023295"/>
    </source>
</evidence>
<feature type="signal peptide" evidence="7">
    <location>
        <begin position="1"/>
        <end position="32"/>
    </location>
</feature>
<evidence type="ECO:0000313" key="9">
    <source>
        <dbReference type="EMBL" id="HEA18925.1"/>
    </source>
</evidence>
<keyword evidence="4" id="KW-0326">Glycosidase</keyword>
<dbReference type="Pfam" id="PF14200">
    <property type="entry name" value="RicinB_lectin_2"/>
    <property type="match status" value="3"/>
</dbReference>
<accession>A0A7V1D2Z5</accession>
<keyword evidence="3" id="KW-0378">Hydrolase</keyword>
<dbReference type="SUPFAM" id="SSF50370">
    <property type="entry name" value="Ricin B-like lectins"/>
    <property type="match status" value="2"/>
</dbReference>
<dbReference type="InterPro" id="IPR000772">
    <property type="entry name" value="Ricin_B_lectin"/>
</dbReference>
<dbReference type="InterPro" id="IPR023296">
    <property type="entry name" value="Glyco_hydro_beta-prop_sf"/>
</dbReference>
<evidence type="ECO:0000256" key="2">
    <source>
        <dbReference type="ARBA" id="ARBA00022729"/>
    </source>
</evidence>
<feature type="domain" description="Ricin B lectin" evidence="8">
    <location>
        <begin position="381"/>
        <end position="452"/>
    </location>
</feature>
<reference evidence="9" key="1">
    <citation type="journal article" date="2020" name="mSystems">
        <title>Genome- and Community-Level Interaction Insights into Carbon Utilization and Element Cycling Functions of Hydrothermarchaeota in Hydrothermal Sediment.</title>
        <authorList>
            <person name="Zhou Z."/>
            <person name="Liu Y."/>
            <person name="Xu W."/>
            <person name="Pan J."/>
            <person name="Luo Z.H."/>
            <person name="Li M."/>
        </authorList>
    </citation>
    <scope>NUCLEOTIDE SEQUENCE [LARGE SCALE GENOMIC DNA]</scope>
    <source>
        <strain evidence="9">HyVt-346</strain>
    </source>
</reference>
<dbReference type="PANTHER" id="PTHR43817">
    <property type="entry name" value="GLYCOSYL HYDROLASE"/>
    <property type="match status" value="1"/>
</dbReference>
<dbReference type="Pfam" id="PF04616">
    <property type="entry name" value="Glyco_hydro_43"/>
    <property type="match status" value="1"/>
</dbReference>
<name>A0A7V1D2Z5_9GAMM</name>
<protein>
    <submittedName>
        <fullName evidence="9">Alpha-L-arabinofuranosidase</fullName>
    </submittedName>
</protein>
<dbReference type="PANTHER" id="PTHR43817:SF1">
    <property type="entry name" value="HYDROLASE, FAMILY 43, PUTATIVE (AFU_ORTHOLOGUE AFUA_3G01660)-RELATED"/>
    <property type="match status" value="1"/>
</dbReference>
<dbReference type="PROSITE" id="PS50231">
    <property type="entry name" value="RICIN_B_LECTIN"/>
    <property type="match status" value="1"/>
</dbReference>
<feature type="domain" description="Ricin B lectin" evidence="8">
    <location>
        <begin position="552"/>
        <end position="639"/>
    </location>
</feature>
<evidence type="ECO:0000256" key="3">
    <source>
        <dbReference type="ARBA" id="ARBA00022801"/>
    </source>
</evidence>
<proteinExistence type="inferred from homology"/>
<dbReference type="GO" id="GO:0004553">
    <property type="term" value="F:hydrolase activity, hydrolyzing O-glycosyl compounds"/>
    <property type="evidence" value="ECO:0007669"/>
    <property type="project" value="InterPro"/>
</dbReference>
<dbReference type="Gene3D" id="2.115.10.20">
    <property type="entry name" value="Glycosyl hydrolase domain, family 43"/>
    <property type="match status" value="1"/>
</dbReference>
<feature type="site" description="Important for catalytic activity, responsible for pKa modulation of the active site Glu and correct orientation of both the proton donor and substrate" evidence="5">
    <location>
        <position position="187"/>
    </location>
</feature>
<gene>
    <name evidence="9" type="ORF">ENH88_21235</name>
</gene>
<dbReference type="SUPFAM" id="SSF75005">
    <property type="entry name" value="Arabinanase/levansucrase/invertase"/>
    <property type="match status" value="1"/>
</dbReference>
<dbReference type="GO" id="GO:0005975">
    <property type="term" value="P:carbohydrate metabolic process"/>
    <property type="evidence" value="ECO:0007669"/>
    <property type="project" value="InterPro"/>
</dbReference>
<comment type="caution">
    <text evidence="9">The sequence shown here is derived from an EMBL/GenBank/DDBJ whole genome shotgun (WGS) entry which is preliminary data.</text>
</comment>
<evidence type="ECO:0000259" key="8">
    <source>
        <dbReference type="Pfam" id="PF14200"/>
    </source>
</evidence>
<feature type="domain" description="Ricin B lectin" evidence="8">
    <location>
        <begin position="463"/>
        <end position="545"/>
    </location>
</feature>
<dbReference type="RefSeq" id="WP_304185383.1">
    <property type="nucleotide sequence ID" value="NZ_DRGM01000208.1"/>
</dbReference>
<evidence type="ECO:0000256" key="6">
    <source>
        <dbReference type="SAM" id="MobiDB-lite"/>
    </source>
</evidence>
<feature type="chain" id="PRO_5030879542" evidence="7">
    <location>
        <begin position="33"/>
        <end position="656"/>
    </location>
</feature>
<dbReference type="Proteomes" id="UP000886188">
    <property type="component" value="Unassembled WGS sequence"/>
</dbReference>
<sequence>MNVQHQLRTKLKRTAKATGLLGLFALSLSSLSGCESTTSADTQKTADKAPITSAKAPTQDDGVFTNPLFPNGADPWLEYWDGNYYLTTTTWTSELVMRKSPTLAGLADATPVNVWSATDPARCCNFWAFEFHRVKGPDGYRWYMMYTAGTDGTLDNQHLNVLESAGDDPMGPYEYKGALMPDVWNIDGNYLSYKDKLYVIYSQWQGDQQLNIIAEMENPWTLKKGTPHTVITRPELDWEISGRKVTEGAEILQHNGRTFMTYSASFCNTPDYKLGMLELVGDDPLDANSWKKFDQPVFERTAEVFGPGHNGFFTSPDGSEDWLVYHGNDSVEHGCSATRSLRAQKFTWHDDGTPNFAKPVTPGVEVAPPSGEYGPLVTRVQGQRYNLVNATSGLCLDIAADPQDARAVQRQCAATNGQWVIDATTDGFVRLANREDSKFLELANCSDADNAKTKSAAWRNNYCQQWQVAPSTDGNVTITNRYTEKPLAVAGCSAAQNQAVLQQGKDTACGDWQLQPVGSVAVMSQQSGKALSVAGAVKAGTNVEQQAFTHSDAQQWFFAPTDTGYVALKQDLDSDYCAAVANNALVPGANVEMASCETKTAQWRIAPVAGGGVMLINRYTKQALGLSDCGLADKTNFAQQPDLGNKCQIFHLREPN</sequence>
<dbReference type="CDD" id="cd18820">
    <property type="entry name" value="GH43_LbAraf43-like"/>
    <property type="match status" value="1"/>
</dbReference>
<evidence type="ECO:0000256" key="1">
    <source>
        <dbReference type="ARBA" id="ARBA00009865"/>
    </source>
</evidence>
<evidence type="ECO:0000256" key="7">
    <source>
        <dbReference type="SAM" id="SignalP"/>
    </source>
</evidence>
<dbReference type="InterPro" id="IPR035992">
    <property type="entry name" value="Ricin_B-like_lectins"/>
</dbReference>
<organism evidence="9">
    <name type="scientific">Pseudoalteromonas prydzensis</name>
    <dbReference type="NCBI Taxonomy" id="182141"/>
    <lineage>
        <taxon>Bacteria</taxon>
        <taxon>Pseudomonadati</taxon>
        <taxon>Pseudomonadota</taxon>
        <taxon>Gammaproteobacteria</taxon>
        <taxon>Alteromonadales</taxon>
        <taxon>Pseudoalteromonadaceae</taxon>
        <taxon>Pseudoalteromonas</taxon>
    </lineage>
</organism>
<dbReference type="InterPro" id="IPR006710">
    <property type="entry name" value="Glyco_hydro_43"/>
</dbReference>
<dbReference type="CDD" id="cd00161">
    <property type="entry name" value="beta-trefoil_Ricin-like"/>
    <property type="match status" value="1"/>
</dbReference>